<reference evidence="2" key="1">
    <citation type="submission" date="2023-05" db="EMBL/GenBank/DDBJ databases">
        <title>High-quality long-read genome of Scophthalmus maximus.</title>
        <authorList>
            <person name="Lien S."/>
            <person name="Martinez P."/>
        </authorList>
    </citation>
    <scope>NUCLEOTIDE SEQUENCE [LARGE SCALE GENOMIC DNA]</scope>
</reference>
<dbReference type="AlphaFoldDB" id="A0A8D3DFB1"/>
<protein>
    <submittedName>
        <fullName evidence="2">Uncharacterized protein</fullName>
    </submittedName>
</protein>
<dbReference type="Proteomes" id="UP000694558">
    <property type="component" value="Chromosome 18"/>
</dbReference>
<sequence length="176" mass="20175">AVVLATRQHNIPLYSHEVRSLQRECVSAAPGSPQCLWTGTDDLRRRFVAGLLLRCTSVRLLEHIQRMLDVTSWSLFAYARTRSAARPRGRPRPRPRSSLPQEEPRGAGLTEIWGWFSGSPHWVKSHYLSRVFSRCDPELLHMAFNLAGVLLVRENEKPQFCVRSQPLPRLRRLPAC</sequence>
<accession>A0A8D3DFB1</accession>
<feature type="compositionally biased region" description="Basic residues" evidence="1">
    <location>
        <begin position="86"/>
        <end position="95"/>
    </location>
</feature>
<evidence type="ECO:0000313" key="2">
    <source>
        <dbReference type="Ensembl" id="ENSSMAP00000058220.1"/>
    </source>
</evidence>
<organism evidence="2 3">
    <name type="scientific">Scophthalmus maximus</name>
    <name type="common">Turbot</name>
    <name type="synonym">Psetta maxima</name>
    <dbReference type="NCBI Taxonomy" id="52904"/>
    <lineage>
        <taxon>Eukaryota</taxon>
        <taxon>Metazoa</taxon>
        <taxon>Chordata</taxon>
        <taxon>Craniata</taxon>
        <taxon>Vertebrata</taxon>
        <taxon>Euteleostomi</taxon>
        <taxon>Actinopterygii</taxon>
        <taxon>Neopterygii</taxon>
        <taxon>Teleostei</taxon>
        <taxon>Neoteleostei</taxon>
        <taxon>Acanthomorphata</taxon>
        <taxon>Carangaria</taxon>
        <taxon>Pleuronectiformes</taxon>
        <taxon>Pleuronectoidei</taxon>
        <taxon>Scophthalmidae</taxon>
        <taxon>Scophthalmus</taxon>
    </lineage>
</organism>
<feature type="region of interest" description="Disordered" evidence="1">
    <location>
        <begin position="86"/>
        <end position="105"/>
    </location>
</feature>
<name>A0A8D3DFB1_SCOMX</name>
<proteinExistence type="predicted"/>
<reference evidence="2" key="2">
    <citation type="submission" date="2025-08" db="UniProtKB">
        <authorList>
            <consortium name="Ensembl"/>
        </authorList>
    </citation>
    <scope>IDENTIFICATION</scope>
</reference>
<dbReference type="Ensembl" id="ENSSMAT00000069040.1">
    <property type="protein sequence ID" value="ENSSMAP00000058220.1"/>
    <property type="gene ID" value="ENSSMAG00000026597.1"/>
</dbReference>
<evidence type="ECO:0000256" key="1">
    <source>
        <dbReference type="SAM" id="MobiDB-lite"/>
    </source>
</evidence>
<evidence type="ECO:0000313" key="3">
    <source>
        <dbReference type="Proteomes" id="UP000694558"/>
    </source>
</evidence>